<gene>
    <name evidence="2" type="ORF">PR001_g16427</name>
</gene>
<evidence type="ECO:0000313" key="3">
    <source>
        <dbReference type="Proteomes" id="UP000429607"/>
    </source>
</evidence>
<reference evidence="2 3" key="1">
    <citation type="submission" date="2018-09" db="EMBL/GenBank/DDBJ databases">
        <title>Genomic investigation of the strawberry pathogen Phytophthora fragariae indicates pathogenicity is determined by transcriptional variation in three key races.</title>
        <authorList>
            <person name="Adams T.M."/>
            <person name="Armitage A.D."/>
            <person name="Sobczyk M.K."/>
            <person name="Bates H.J."/>
            <person name="Dunwell J.M."/>
            <person name="Nellist C.F."/>
            <person name="Harrison R.J."/>
        </authorList>
    </citation>
    <scope>NUCLEOTIDE SEQUENCE [LARGE SCALE GENOMIC DNA]</scope>
    <source>
        <strain evidence="2 3">SCRP249</strain>
    </source>
</reference>
<evidence type="ECO:0008006" key="4">
    <source>
        <dbReference type="Google" id="ProtNLM"/>
    </source>
</evidence>
<name>A0A6A3KV65_9STRA</name>
<dbReference type="Proteomes" id="UP000429607">
    <property type="component" value="Unassembled WGS sequence"/>
</dbReference>
<evidence type="ECO:0000313" key="2">
    <source>
        <dbReference type="EMBL" id="KAE9009497.1"/>
    </source>
</evidence>
<comment type="caution">
    <text evidence="2">The sequence shown here is derived from an EMBL/GenBank/DDBJ whole genome shotgun (WGS) entry which is preliminary data.</text>
</comment>
<sequence>MRFLILLSNFTRFVNLCFMCATSGVPQTRELGGCGQSHRAPVQELCIRYQNLNAITCPFDKSDLDTNAGTKY</sequence>
<feature type="chain" id="PRO_5025680899" description="Secreted protein" evidence="1">
    <location>
        <begin position="17"/>
        <end position="72"/>
    </location>
</feature>
<keyword evidence="1" id="KW-0732">Signal</keyword>
<protein>
    <recommendedName>
        <fullName evidence="4">Secreted protein</fullName>
    </recommendedName>
</protein>
<dbReference type="AlphaFoldDB" id="A0A6A3KV65"/>
<accession>A0A6A3KV65</accession>
<organism evidence="2 3">
    <name type="scientific">Phytophthora rubi</name>
    <dbReference type="NCBI Taxonomy" id="129364"/>
    <lineage>
        <taxon>Eukaryota</taxon>
        <taxon>Sar</taxon>
        <taxon>Stramenopiles</taxon>
        <taxon>Oomycota</taxon>
        <taxon>Peronosporomycetes</taxon>
        <taxon>Peronosporales</taxon>
        <taxon>Peronosporaceae</taxon>
        <taxon>Phytophthora</taxon>
    </lineage>
</organism>
<proteinExistence type="predicted"/>
<evidence type="ECO:0000256" key="1">
    <source>
        <dbReference type="SAM" id="SignalP"/>
    </source>
</evidence>
<dbReference type="EMBL" id="QXFV01001295">
    <property type="protein sequence ID" value="KAE9009497.1"/>
    <property type="molecule type" value="Genomic_DNA"/>
</dbReference>
<feature type="signal peptide" evidence="1">
    <location>
        <begin position="1"/>
        <end position="16"/>
    </location>
</feature>